<evidence type="ECO:0000313" key="3">
    <source>
        <dbReference type="Proteomes" id="UP000285596"/>
    </source>
</evidence>
<dbReference type="GO" id="GO:0008233">
    <property type="term" value="F:peptidase activity"/>
    <property type="evidence" value="ECO:0007669"/>
    <property type="project" value="UniProtKB-KW"/>
</dbReference>
<dbReference type="SUPFAM" id="SSF69322">
    <property type="entry name" value="Tricorn protease domain 2"/>
    <property type="match status" value="1"/>
</dbReference>
<evidence type="ECO:0000259" key="1">
    <source>
        <dbReference type="Pfam" id="PF20703"/>
    </source>
</evidence>
<dbReference type="InterPro" id="IPR009003">
    <property type="entry name" value="Peptidase_S1_PA"/>
</dbReference>
<proteinExistence type="predicted"/>
<dbReference type="Pfam" id="PF20703">
    <property type="entry name" value="nSTAND1"/>
    <property type="match status" value="1"/>
</dbReference>
<feature type="domain" description="Novel STAND NTPase 1" evidence="1">
    <location>
        <begin position="223"/>
        <end position="626"/>
    </location>
</feature>
<gene>
    <name evidence="2" type="ORF">D3105_00685</name>
</gene>
<keyword evidence="2" id="KW-0378">Hydrolase</keyword>
<dbReference type="InterPro" id="IPR027417">
    <property type="entry name" value="P-loop_NTPase"/>
</dbReference>
<dbReference type="Gene3D" id="2.130.10.10">
    <property type="entry name" value="YVTN repeat-like/Quinoprotein amine dehydrogenase"/>
    <property type="match status" value="1"/>
</dbReference>
<dbReference type="SUPFAM" id="SSF52540">
    <property type="entry name" value="P-loop containing nucleoside triphosphate hydrolases"/>
    <property type="match status" value="1"/>
</dbReference>
<accession>A0A423V728</accession>
<protein>
    <submittedName>
        <fullName evidence="2">Serine protease</fullName>
    </submittedName>
</protein>
<dbReference type="SUPFAM" id="SSF50494">
    <property type="entry name" value="Trypsin-like serine proteases"/>
    <property type="match status" value="1"/>
</dbReference>
<keyword evidence="2" id="KW-0645">Protease</keyword>
<dbReference type="InterPro" id="IPR011047">
    <property type="entry name" value="Quinoprotein_ADH-like_sf"/>
</dbReference>
<dbReference type="SUPFAM" id="SSF50998">
    <property type="entry name" value="Quinoprotein alcohol dehydrogenase-like"/>
    <property type="match status" value="1"/>
</dbReference>
<dbReference type="GO" id="GO:0006508">
    <property type="term" value="P:proteolysis"/>
    <property type="evidence" value="ECO:0007669"/>
    <property type="project" value="UniProtKB-KW"/>
</dbReference>
<dbReference type="RefSeq" id="WP_118899058.1">
    <property type="nucleotide sequence ID" value="NZ_QWFA01000002.1"/>
</dbReference>
<dbReference type="Gene3D" id="2.40.10.10">
    <property type="entry name" value="Trypsin-like serine proteases"/>
    <property type="match status" value="2"/>
</dbReference>
<dbReference type="InterPro" id="IPR015943">
    <property type="entry name" value="WD40/YVTN_repeat-like_dom_sf"/>
</dbReference>
<dbReference type="Proteomes" id="UP000285596">
    <property type="component" value="Unassembled WGS sequence"/>
</dbReference>
<dbReference type="EMBL" id="QWFA01000002">
    <property type="protein sequence ID" value="ROV70402.1"/>
    <property type="molecule type" value="Genomic_DNA"/>
</dbReference>
<dbReference type="Gene3D" id="3.40.50.300">
    <property type="entry name" value="P-loop containing nucleotide triphosphate hydrolases"/>
    <property type="match status" value="1"/>
</dbReference>
<dbReference type="InterPro" id="IPR043504">
    <property type="entry name" value="Peptidase_S1_PA_chymotrypsin"/>
</dbReference>
<dbReference type="InterPro" id="IPR049052">
    <property type="entry name" value="nSTAND1"/>
</dbReference>
<comment type="caution">
    <text evidence="2">The sequence shown here is derived from an EMBL/GenBank/DDBJ whole genome shotgun (WGS) entry which is preliminary data.</text>
</comment>
<reference evidence="2 3" key="1">
    <citation type="submission" date="2018-08" db="EMBL/GenBank/DDBJ databases">
        <title>Streptomyces globisporus 1912-4Crt, whole genome shotgun sequence.</title>
        <authorList>
            <person name="Matselyukh B."/>
        </authorList>
    </citation>
    <scope>NUCLEOTIDE SEQUENCE [LARGE SCALE GENOMIC DNA]</scope>
    <source>
        <strain evidence="2 3">1912-4Crt</strain>
    </source>
</reference>
<sequence>MVSGEEALSADEALNAAVVRVRGSDGSIAGGGFLVTSDRVLTCAHVVSDALARRRDLDVAAGVEVLIDFPLADGPGEQRFVAEVEQWIPEKPKYSGDVAVLRLRDAVPGTRPLPLAASVAVSHRPVRLVGFPDDELGVVWHRGQLSGKSSGDWIQLSRADSRTTHITGGYSGSPVWDEQRGAAVGIVVATQRKRDDTQQSFAISVKAALGKLPDLERELAAEPFRGIDTFQERHEDIFFGRDSDIEAVVEALETHGAVTLFGPSGCGKSSLALAGVVPRIRRGSGEEDDGRPGYDAIVVNAGTDGSLLSGLAVDLYEAVRTGRYGDPRAQSVGEVRESLVSEGLVETLNMLRGASGGRYLVVVDQAEALLKLGDAEIKKVAGLLSPVGRPGSGSRLLVTLRSDFMDAALRHPRLGSLVGGSELFPLTPMSRGQLQAVINRPVEKAPAVDYDPGLADRILEDACREPENLPLLGFLLKQLWDNRSAGRLRTSTYEALNGVEGALEKHCEQAWKQYVGESERIAAARLLRGLVRVLPGSGKPLRRRLTPDEAGEDGWELAKSFGAQPLRLLVLRGGRGEPETAELAHEKLIEVWPALRDQVRKDERFLTGRAELNHDRDRWTKQGRPSALLPAEVQLAYIQSWLGDREQELDAPERDFLERARQHRRLRRARGRAAWTAAAVVLALIVGLGTFLVYQQRVSTQREEDGRSRLLATYSAEAAKQDPGQGALIAMGAYAISPTAEARNAVLRRYDQFKNAAWVLTGTEGSIRDVAMSVDGSVTLATTENGRATLFVRQAGGRIQRLQLDLDEMAFHPLVSRDGRRIAHVSASGTLARYEVDLAADRPEDLLRPQLPLRGKEFERIADTMGWVGTEKSLMALSPDAGSVVTLVEGRLTLWDLATGRREDVPGRLPVASESVWFGPDGNTLVVGRDDTGGDGIVMEAVDVGTGKVRELADDVDDGAMYGSGTALSGDGGVLVFCRRVEKGDNKVAVYRALRVKDGRPLNSYTYDTGYNSDCGSIAVDEKGDRFTANHHEMWITVGTRRGSSVTQADAPSPDLVIGRLLGDGRHTVLPMVAYGDNHVTAQPLARRDVDGSEIVLGSPRLVDGGKSLLAHLVDYEKPDKGETLALVDAASGRITTEVKWADRAAQNDQGLERNLQVNDAGTLVADVVDRDRIQIREMPSLRQVAELTTHEPPADRSGSPEALTFTFLRGGDELVTLSGSRIEHWDARTGRRLSPAIDARALGLTKKNPPRFGEGRPAAVDSGFAVNRHVEKGYVQIMVAREPVLYAVHLRTGKENKDLRVSLGPNIERARQDGSGRYAAAKSPGGMLELWSTPRGERPARLVGPLGPLGSDERFTGDGYVFSFTGTDGEFFVANGGAVRFQQLSDSDALETYDFAAHQHFLAASPDGRTLLRTLSGGSFGGGNGDRGRLDLLHLDPELWKRHLCTVVGRDLTADERGGLPSGLPEGICPA</sequence>
<evidence type="ECO:0000313" key="2">
    <source>
        <dbReference type="EMBL" id="ROV70402.1"/>
    </source>
</evidence>
<name>A0A423V728_STRGL</name>
<dbReference type="Pfam" id="PF13365">
    <property type="entry name" value="Trypsin_2"/>
    <property type="match status" value="1"/>
</dbReference>
<organism evidence="2 3">
    <name type="scientific">Streptomyces globisporus</name>
    <dbReference type="NCBI Taxonomy" id="1908"/>
    <lineage>
        <taxon>Bacteria</taxon>
        <taxon>Bacillati</taxon>
        <taxon>Actinomycetota</taxon>
        <taxon>Actinomycetes</taxon>
        <taxon>Kitasatosporales</taxon>
        <taxon>Streptomycetaceae</taxon>
        <taxon>Streptomyces</taxon>
    </lineage>
</organism>